<name>A0A6N7USD2_9FIRM</name>
<keyword evidence="10" id="KW-1185">Reference proteome</keyword>
<dbReference type="GO" id="GO:0000160">
    <property type="term" value="P:phosphorelay signal transduction system"/>
    <property type="evidence" value="ECO:0007669"/>
    <property type="project" value="InterPro"/>
</dbReference>
<feature type="modified residue" description="4-aspartylphosphate" evidence="6">
    <location>
        <position position="60"/>
    </location>
</feature>
<dbReference type="PANTHER" id="PTHR43280:SF28">
    <property type="entry name" value="HTH-TYPE TRANSCRIPTIONAL ACTIVATOR RHAS"/>
    <property type="match status" value="1"/>
</dbReference>
<dbReference type="GO" id="GO:0043565">
    <property type="term" value="F:sequence-specific DNA binding"/>
    <property type="evidence" value="ECO:0007669"/>
    <property type="project" value="InterPro"/>
</dbReference>
<reference evidence="9 10" key="1">
    <citation type="submission" date="2019-08" db="EMBL/GenBank/DDBJ databases">
        <title>In-depth cultivation of the pig gut microbiome towards novel bacterial diversity and tailored functional studies.</title>
        <authorList>
            <person name="Wylensek D."/>
            <person name="Hitch T.C.A."/>
            <person name="Clavel T."/>
        </authorList>
    </citation>
    <scope>NUCLEOTIDE SEQUENCE [LARGE SCALE GENOMIC DNA]</scope>
    <source>
        <strain evidence="9 10">68-1-5</strain>
    </source>
</reference>
<dbReference type="InterPro" id="IPR001789">
    <property type="entry name" value="Sig_transdc_resp-reg_receiver"/>
</dbReference>
<dbReference type="InterPro" id="IPR011006">
    <property type="entry name" value="CheY-like_superfamily"/>
</dbReference>
<organism evidence="9 10">
    <name type="scientific">Suipraeoptans intestinalis</name>
    <dbReference type="NCBI Taxonomy" id="2606628"/>
    <lineage>
        <taxon>Bacteria</taxon>
        <taxon>Bacillati</taxon>
        <taxon>Bacillota</taxon>
        <taxon>Clostridia</taxon>
        <taxon>Lachnospirales</taxon>
        <taxon>Lachnospiraceae</taxon>
        <taxon>Suipraeoptans</taxon>
    </lineage>
</organism>
<dbReference type="InterPro" id="IPR018060">
    <property type="entry name" value="HTH_AraC"/>
</dbReference>
<keyword evidence="3" id="KW-0238">DNA-binding</keyword>
<keyword evidence="2" id="KW-0805">Transcription regulation</keyword>
<dbReference type="InterPro" id="IPR009057">
    <property type="entry name" value="Homeodomain-like_sf"/>
</dbReference>
<dbReference type="CDD" id="cd17536">
    <property type="entry name" value="REC_YesN-like"/>
    <property type="match status" value="1"/>
</dbReference>
<evidence type="ECO:0000256" key="5">
    <source>
        <dbReference type="ARBA" id="ARBA00024867"/>
    </source>
</evidence>
<comment type="function">
    <text evidence="5">May play the central regulatory role in sporulation. It may be an element of the effector pathway responsible for the activation of sporulation genes in response to nutritional stress. Spo0A may act in concert with spo0H (a sigma factor) to control the expression of some genes that are critical to the sporulation process.</text>
</comment>
<gene>
    <name evidence="9" type="ORF">FYJ34_05970</name>
</gene>
<evidence type="ECO:0000256" key="4">
    <source>
        <dbReference type="ARBA" id="ARBA00023163"/>
    </source>
</evidence>
<accession>A0A6N7USD2</accession>
<dbReference type="PROSITE" id="PS50110">
    <property type="entry name" value="RESPONSE_REGULATORY"/>
    <property type="match status" value="1"/>
</dbReference>
<dbReference type="InterPro" id="IPR018062">
    <property type="entry name" value="HTH_AraC-typ_CS"/>
</dbReference>
<protein>
    <recommendedName>
        <fullName evidence="1">Stage 0 sporulation protein A homolog</fullName>
    </recommendedName>
</protein>
<evidence type="ECO:0000256" key="6">
    <source>
        <dbReference type="PROSITE-ProRule" id="PRU00169"/>
    </source>
</evidence>
<evidence type="ECO:0000313" key="9">
    <source>
        <dbReference type="EMBL" id="MSR93821.1"/>
    </source>
</evidence>
<dbReference type="SMART" id="SM00448">
    <property type="entry name" value="REC"/>
    <property type="match status" value="1"/>
</dbReference>
<dbReference type="GO" id="GO:0003700">
    <property type="term" value="F:DNA-binding transcription factor activity"/>
    <property type="evidence" value="ECO:0007669"/>
    <property type="project" value="InterPro"/>
</dbReference>
<dbReference type="Gene3D" id="3.40.50.2300">
    <property type="match status" value="1"/>
</dbReference>
<dbReference type="PANTHER" id="PTHR43280">
    <property type="entry name" value="ARAC-FAMILY TRANSCRIPTIONAL REGULATOR"/>
    <property type="match status" value="1"/>
</dbReference>
<evidence type="ECO:0000256" key="3">
    <source>
        <dbReference type="ARBA" id="ARBA00023125"/>
    </source>
</evidence>
<dbReference type="PROSITE" id="PS00041">
    <property type="entry name" value="HTH_ARAC_FAMILY_1"/>
    <property type="match status" value="1"/>
</dbReference>
<keyword evidence="6" id="KW-0597">Phosphoprotein</keyword>
<dbReference type="SUPFAM" id="SSF52172">
    <property type="entry name" value="CheY-like"/>
    <property type="match status" value="1"/>
</dbReference>
<dbReference type="PROSITE" id="PS01124">
    <property type="entry name" value="HTH_ARAC_FAMILY_2"/>
    <property type="match status" value="1"/>
</dbReference>
<evidence type="ECO:0000259" key="7">
    <source>
        <dbReference type="PROSITE" id="PS01124"/>
    </source>
</evidence>
<dbReference type="EMBL" id="VULY01000018">
    <property type="protein sequence ID" value="MSR93821.1"/>
    <property type="molecule type" value="Genomic_DNA"/>
</dbReference>
<feature type="domain" description="HTH araC/xylS-type" evidence="7">
    <location>
        <begin position="430"/>
        <end position="529"/>
    </location>
</feature>
<proteinExistence type="predicted"/>
<dbReference type="Gene3D" id="1.10.10.60">
    <property type="entry name" value="Homeodomain-like"/>
    <property type="match status" value="2"/>
</dbReference>
<sequence length="532" mass="60993">MKMKKLLKLVVVDDEPILLQGLLTTYDWEGMGFEVAGSAQSGEQALEVIRSIRPQVVLTDIRMKQMTGLMVMEEAKKEGIDSLFIVLSAYRDFEYAQQACDLGAYAYLLKPIEEKKLEETMTGAYQVCLRQIETEQKYESYEKILRKDETSFLQVLVEKYIYDLISEEKLEEVFETIGGVLEEKDGFLALCTDIDIADKIINAGEYEKRRRSFLEKLEEELNGDVFLRPFEGAEGGMVFLVKTQDNTMAHRLKSLTDRLRQEEGSRVVAAISKPYKGIRGLKKSTEEATKLFLKAGTAGGNDLRFLKAKEREEGSYLADAETRVVYSIRKNSQEDLKEAFVQFLYLLPREEHLQEQHLHKVMLKTELMIQGSYGMTEEVKEKFQSYYVNMKSLNAAKAVDVCYRILCESIEARKGMTQAEEPVQGKEYLADALAYIEANLKEEELSIVSVASHVYLNPVYFGRVFKNTFHMTFKKYLLQQRMEKAKQLLEEGGYSIGAICEQVGISNPSYFSHLFKQYTGSLPSEYKKEMKV</sequence>
<keyword evidence="4" id="KW-0804">Transcription</keyword>
<dbReference type="SMART" id="SM00342">
    <property type="entry name" value="HTH_ARAC"/>
    <property type="match status" value="1"/>
</dbReference>
<evidence type="ECO:0000259" key="8">
    <source>
        <dbReference type="PROSITE" id="PS50110"/>
    </source>
</evidence>
<evidence type="ECO:0000256" key="2">
    <source>
        <dbReference type="ARBA" id="ARBA00023015"/>
    </source>
</evidence>
<comment type="caution">
    <text evidence="9">The sequence shown here is derived from an EMBL/GenBank/DDBJ whole genome shotgun (WGS) entry which is preliminary data.</text>
</comment>
<dbReference type="SUPFAM" id="SSF46689">
    <property type="entry name" value="Homeodomain-like"/>
    <property type="match status" value="2"/>
</dbReference>
<dbReference type="Proteomes" id="UP000434409">
    <property type="component" value="Unassembled WGS sequence"/>
</dbReference>
<dbReference type="Pfam" id="PF00072">
    <property type="entry name" value="Response_reg"/>
    <property type="match status" value="1"/>
</dbReference>
<dbReference type="AlphaFoldDB" id="A0A6N7USD2"/>
<dbReference type="Pfam" id="PF12833">
    <property type="entry name" value="HTH_18"/>
    <property type="match status" value="1"/>
</dbReference>
<feature type="domain" description="Response regulatory" evidence="8">
    <location>
        <begin position="8"/>
        <end position="125"/>
    </location>
</feature>
<evidence type="ECO:0000256" key="1">
    <source>
        <dbReference type="ARBA" id="ARBA00018672"/>
    </source>
</evidence>
<evidence type="ECO:0000313" key="10">
    <source>
        <dbReference type="Proteomes" id="UP000434409"/>
    </source>
</evidence>